<feature type="region of interest" description="Disordered" evidence="3">
    <location>
        <begin position="426"/>
        <end position="460"/>
    </location>
</feature>
<dbReference type="PANTHER" id="PTHR14950">
    <property type="entry name" value="DICER-RELATED"/>
    <property type="match status" value="1"/>
</dbReference>
<feature type="region of interest" description="Disordered" evidence="3">
    <location>
        <begin position="483"/>
        <end position="527"/>
    </location>
</feature>
<dbReference type="PROSITE" id="PS51327">
    <property type="entry name" value="DICER_DSRBF"/>
    <property type="match status" value="1"/>
</dbReference>
<dbReference type="AlphaFoldDB" id="A0A504Z137"/>
<gene>
    <name evidence="5" type="ORF">FGIG_11271</name>
</gene>
<evidence type="ECO:0000259" key="4">
    <source>
        <dbReference type="PROSITE" id="PS51327"/>
    </source>
</evidence>
<evidence type="ECO:0000313" key="6">
    <source>
        <dbReference type="Proteomes" id="UP000316759"/>
    </source>
</evidence>
<dbReference type="GO" id="GO:0003723">
    <property type="term" value="F:RNA binding"/>
    <property type="evidence" value="ECO:0007669"/>
    <property type="project" value="UniProtKB-UniRule"/>
</dbReference>
<evidence type="ECO:0000256" key="2">
    <source>
        <dbReference type="PROSITE-ProRule" id="PRU00657"/>
    </source>
</evidence>
<dbReference type="Pfam" id="PF03368">
    <property type="entry name" value="Dicer_dimer"/>
    <property type="match status" value="1"/>
</dbReference>
<dbReference type="GO" id="GO:0030422">
    <property type="term" value="P:siRNA processing"/>
    <property type="evidence" value="ECO:0007669"/>
    <property type="project" value="TreeGrafter"/>
</dbReference>
<reference evidence="5 6" key="1">
    <citation type="submission" date="2019-04" db="EMBL/GenBank/DDBJ databases">
        <title>Annotation for the trematode Fasciola gigantica.</title>
        <authorList>
            <person name="Choi Y.-J."/>
        </authorList>
    </citation>
    <scope>NUCLEOTIDE SEQUENCE [LARGE SCALE GENOMIC DNA]</scope>
    <source>
        <strain evidence="5">Uganda_cow_1</strain>
    </source>
</reference>
<dbReference type="GO" id="GO:0005634">
    <property type="term" value="C:nucleus"/>
    <property type="evidence" value="ECO:0007669"/>
    <property type="project" value="TreeGrafter"/>
</dbReference>
<protein>
    <submittedName>
        <fullName evidence="5">Endoribonuclease Dicer</fullName>
    </submittedName>
</protein>
<dbReference type="GO" id="GO:0004525">
    <property type="term" value="F:ribonuclease III activity"/>
    <property type="evidence" value="ECO:0007669"/>
    <property type="project" value="TreeGrafter"/>
</dbReference>
<evidence type="ECO:0000256" key="1">
    <source>
        <dbReference type="ARBA" id="ARBA00022801"/>
    </source>
</evidence>
<dbReference type="Gene3D" id="3.40.50.300">
    <property type="entry name" value="P-loop containing nucleotide triphosphate hydrolases"/>
    <property type="match status" value="1"/>
</dbReference>
<dbReference type="STRING" id="46835.A0A504Z137"/>
<keyword evidence="2" id="KW-0694">RNA-binding</keyword>
<name>A0A504Z137_FASGI</name>
<keyword evidence="6" id="KW-1185">Reference proteome</keyword>
<feature type="compositionally biased region" description="Low complexity" evidence="3">
    <location>
        <begin position="445"/>
        <end position="460"/>
    </location>
</feature>
<dbReference type="InterPro" id="IPR038248">
    <property type="entry name" value="Dicer_dimer_sf"/>
</dbReference>
<dbReference type="EMBL" id="SUNJ01001869">
    <property type="protein sequence ID" value="TPP66415.1"/>
    <property type="molecule type" value="Genomic_DNA"/>
</dbReference>
<dbReference type="Proteomes" id="UP000316759">
    <property type="component" value="Unassembled WGS sequence"/>
</dbReference>
<dbReference type="GO" id="GO:0006309">
    <property type="term" value="P:apoptotic DNA fragmentation"/>
    <property type="evidence" value="ECO:0007669"/>
    <property type="project" value="TreeGrafter"/>
</dbReference>
<accession>A0A504Z137</accession>
<keyword evidence="1" id="KW-0378">Hydrolase</keyword>
<evidence type="ECO:0000256" key="3">
    <source>
        <dbReference type="SAM" id="MobiDB-lite"/>
    </source>
</evidence>
<dbReference type="InterPro" id="IPR027417">
    <property type="entry name" value="P-loop_NTPase"/>
</dbReference>
<dbReference type="CDD" id="cd15903">
    <property type="entry name" value="Dicer_PBD"/>
    <property type="match status" value="1"/>
</dbReference>
<evidence type="ECO:0000313" key="5">
    <source>
        <dbReference type="EMBL" id="TPP66415.1"/>
    </source>
</evidence>
<dbReference type="InterPro" id="IPR048513">
    <property type="entry name" value="Dicer_PBD"/>
</dbReference>
<dbReference type="GO" id="GO:0005737">
    <property type="term" value="C:cytoplasm"/>
    <property type="evidence" value="ECO:0007669"/>
    <property type="project" value="TreeGrafter"/>
</dbReference>
<feature type="compositionally biased region" description="Polar residues" evidence="3">
    <location>
        <begin position="503"/>
        <end position="512"/>
    </location>
</feature>
<dbReference type="GO" id="GO:0031054">
    <property type="term" value="P:pre-miRNA processing"/>
    <property type="evidence" value="ECO:0007669"/>
    <property type="project" value="TreeGrafter"/>
</dbReference>
<dbReference type="Gene3D" id="3.30.160.380">
    <property type="entry name" value="Dicer dimerisation domain"/>
    <property type="match status" value="1"/>
</dbReference>
<dbReference type="InterPro" id="IPR005034">
    <property type="entry name" value="Dicer_dimerisation"/>
</dbReference>
<proteinExistence type="predicted"/>
<dbReference type="PANTHER" id="PTHR14950:SF37">
    <property type="entry name" value="ENDORIBONUCLEASE DICER"/>
    <property type="match status" value="1"/>
</dbReference>
<dbReference type="SUPFAM" id="SSF52540">
    <property type="entry name" value="P-loop containing nucleoside triphosphate hydrolases"/>
    <property type="match status" value="1"/>
</dbReference>
<dbReference type="GO" id="GO:0004530">
    <property type="term" value="F:deoxyribonuclease I activity"/>
    <property type="evidence" value="ECO:0007669"/>
    <property type="project" value="TreeGrafter"/>
</dbReference>
<sequence length="1051" mass="116622">MCLSNEVTKNFIIVSLIRETQYDNKGRQVIYFTQDKFIPDSASCIARHTGLDVADFTYRKPYIDWMFPQWIMEICRHDVIVISPWLFMNWLTFVSDNVVREFFSEHVFLLFVSECHHVLEPKHPYFELFGPRGLQHFGSVTVSPKSNSQLPETYPKLIADEKSPYRIVCFTSALLPREMVDPKEAERRLLALEHRTGCRLETASELLTMLSLGARPKERVILCNQQPQSDTASSFHRFVIRILAETSQFLHDVQPVYTQPNSGRPAMPAAGESMPSDLTQVPDSRGRLICVLDYCRRAVSQCETILNELGVWCAAQIARVFVKHLIGLDRRRSAQLAAQQANAAVDQVAQPSGDTTSEHGEDQLARILRFTYTQLCIIVRLFQVEFDRCLTLETLRTMISPKILMMVDQLKSYKPSLDFRIEVAELPGPLNPGTSRKARRRRNRSQSGSQTSVTTTNSGSDVSVTVAPLRLLSADAASLSDSSVDTMSSLSDADEQNDRRSVGSRTSLTSRNALVRSGGSKSRSRAVNKFSSVPKARDLHFVPASSLVDGGLRPGMDPSQLVYRAVLTSSTDGDRPQLLQQTKLCGLVLVRCQFTAYALSRLIDELCVWDVDLFFIKPGHLFSHQTSIGRSRTGDITNRSELKTGDNAVTATHVGTSGTTSLPATQEETISKFRRGSINLLVATQPAVSAAAGGAELPRCNLVVALQPPHSLAEYLSSKARSRLVDHGAQVVYLIDANKTIAPDIPSPPIPVSNGLSDYLKPVVKCDQQEQNQNNVLERFQKLEQLLIRGCRGYSLFADEHDVDPAVIDYILPSFMPRGPNGPKLLASKAINVINQFCARLPSDYITNLTPRWRLKFVPLPVGWKPPLYGPGASCGLDSEVTAAKSNGLHQCVLRLPINTSIKDEIEGEPMACKKLAKLSAAFNAVRALYAVGELDSRWEPSTRDPVVATTGAPIRGAIECGGQLSRSQSIASSLATESDAESELSELLTTCNPEVSQDRTNVGLDGSSRRRRYYYRKEVLHLEHDAVIEFNFEKAYTQLLVVPVRQGKIR</sequence>
<comment type="caution">
    <text evidence="5">The sequence shown here is derived from an EMBL/GenBank/DDBJ whole genome shotgun (WGS) entry which is preliminary data.</text>
</comment>
<organism evidence="5 6">
    <name type="scientific">Fasciola gigantica</name>
    <name type="common">Giant liver fluke</name>
    <dbReference type="NCBI Taxonomy" id="46835"/>
    <lineage>
        <taxon>Eukaryota</taxon>
        <taxon>Metazoa</taxon>
        <taxon>Spiralia</taxon>
        <taxon>Lophotrochozoa</taxon>
        <taxon>Platyhelminthes</taxon>
        <taxon>Trematoda</taxon>
        <taxon>Digenea</taxon>
        <taxon>Plagiorchiida</taxon>
        <taxon>Echinostomata</taxon>
        <taxon>Echinostomatoidea</taxon>
        <taxon>Fasciolidae</taxon>
        <taxon>Fasciola</taxon>
    </lineage>
</organism>
<feature type="domain" description="Dicer dsRNA-binding fold" evidence="4">
    <location>
        <begin position="830"/>
        <end position="949"/>
    </location>
</feature>
<dbReference type="OrthoDB" id="2392202at2759"/>